<dbReference type="RefSeq" id="WP_315908259.1">
    <property type="nucleotide sequence ID" value="NZ_JAOPKC010000003.1"/>
</dbReference>
<dbReference type="PANTHER" id="PTHR10884:SF14">
    <property type="entry name" value="NADH DEHYDROGENASE [UBIQUINONE] IRON-SULFUR PROTEIN 3, MITOCHONDRIAL"/>
    <property type="match status" value="1"/>
</dbReference>
<organism evidence="4 6">
    <name type="scientific">Halapricum hydrolyticum</name>
    <dbReference type="NCBI Taxonomy" id="2979991"/>
    <lineage>
        <taxon>Archaea</taxon>
        <taxon>Methanobacteriati</taxon>
        <taxon>Methanobacteriota</taxon>
        <taxon>Stenosarchaea group</taxon>
        <taxon>Halobacteria</taxon>
        <taxon>Halobacteriales</taxon>
        <taxon>Haloarculaceae</taxon>
        <taxon>Halapricum</taxon>
    </lineage>
</organism>
<dbReference type="SUPFAM" id="SSF143243">
    <property type="entry name" value="Nqo5-like"/>
    <property type="match status" value="1"/>
</dbReference>
<evidence type="ECO:0000256" key="1">
    <source>
        <dbReference type="ARBA" id="ARBA00007569"/>
    </source>
</evidence>
<evidence type="ECO:0000313" key="3">
    <source>
        <dbReference type="EMBL" id="MCU4717496.1"/>
    </source>
</evidence>
<gene>
    <name evidence="4" type="ORF">OB914_06725</name>
    <name evidence="3" type="ORF">OB916_05390</name>
</gene>
<dbReference type="PANTHER" id="PTHR10884">
    <property type="entry name" value="NADH DEHYDROGENASE UBIQUINONE IRON-SULFUR PROTEIN 3"/>
    <property type="match status" value="1"/>
</dbReference>
<comment type="similarity">
    <text evidence="1">Belongs to the complex I 30 kDa subunit family.</text>
</comment>
<dbReference type="EMBL" id="JAOPKD010000004">
    <property type="protein sequence ID" value="MCU4726660.1"/>
    <property type="molecule type" value="Genomic_DNA"/>
</dbReference>
<proteinExistence type="inferred from homology"/>
<evidence type="ECO:0000313" key="6">
    <source>
        <dbReference type="Proteomes" id="UP001209746"/>
    </source>
</evidence>
<dbReference type="InterPro" id="IPR037232">
    <property type="entry name" value="NADH_quin_OxRdtase_su_C/D-like"/>
</dbReference>
<evidence type="ECO:0000259" key="2">
    <source>
        <dbReference type="Pfam" id="PF00329"/>
    </source>
</evidence>
<comment type="caution">
    <text evidence="4">The sequence shown here is derived from an EMBL/GenBank/DDBJ whole genome shotgun (WGS) entry which is preliminary data.</text>
</comment>
<evidence type="ECO:0000313" key="4">
    <source>
        <dbReference type="EMBL" id="MCU4726660.1"/>
    </source>
</evidence>
<protein>
    <submittedName>
        <fullName evidence="4">NADH-quinone oxidoreductase subunit C</fullName>
    </submittedName>
</protein>
<accession>A0AAE3LEX6</accession>
<evidence type="ECO:0000313" key="5">
    <source>
        <dbReference type="Proteomes" id="UP001208186"/>
    </source>
</evidence>
<dbReference type="Proteomes" id="UP001208186">
    <property type="component" value="Unassembled WGS sequence"/>
</dbReference>
<dbReference type="GO" id="GO:0008137">
    <property type="term" value="F:NADH dehydrogenase (ubiquinone) activity"/>
    <property type="evidence" value="ECO:0007669"/>
    <property type="project" value="InterPro"/>
</dbReference>
<reference evidence="4" key="1">
    <citation type="submission" date="2023-02" db="EMBL/GenBank/DDBJ databases">
        <title>Enrichment on poylsaccharides allowed isolation of novel metabolic and taxonomic groups of Haloarchaea.</title>
        <authorList>
            <person name="Sorokin D.Y."/>
            <person name="Elcheninov A.G."/>
            <person name="Khizhniak T.V."/>
            <person name="Kolganova T.V."/>
            <person name="Kublanov I.V."/>
        </authorList>
    </citation>
    <scope>NUCLEOTIDE SEQUENCE</scope>
    <source>
        <strain evidence="3 5">HArc-curdl5-1</strain>
        <strain evidence="4">HArc-curdl7</strain>
    </source>
</reference>
<sequence>MSTSPIREMADELPDAVESIDRSADGRQTVSLASRDRLGDALEFLLEAEISHLVTITGVDAGEEIDILYHLRPRAKTVENDGTRTVTLQVSLPKDDPRLRTVTDRIPGASMYERELIDMLGIEVVDHPNPERLLLPDDWEGGSPLRVDEEGGD</sequence>
<keyword evidence="5" id="KW-1185">Reference proteome</keyword>
<feature type="domain" description="NADH:ubiquinone oxidoreductase 30kDa subunit" evidence="2">
    <location>
        <begin position="34"/>
        <end position="149"/>
    </location>
</feature>
<dbReference type="Gene3D" id="3.30.460.80">
    <property type="entry name" value="NADH:ubiquinone oxidoreductase, 30kDa subunit"/>
    <property type="match status" value="1"/>
</dbReference>
<name>A0AAE3LEX6_9EURY</name>
<dbReference type="AlphaFoldDB" id="A0AAE3LEX6"/>
<dbReference type="InterPro" id="IPR001268">
    <property type="entry name" value="NADH_UbQ_OxRdtase_30kDa_su"/>
</dbReference>
<dbReference type="EMBL" id="JAOPKC010000003">
    <property type="protein sequence ID" value="MCU4717496.1"/>
    <property type="molecule type" value="Genomic_DNA"/>
</dbReference>
<dbReference type="Pfam" id="PF00329">
    <property type="entry name" value="Complex1_30kDa"/>
    <property type="match status" value="1"/>
</dbReference>
<dbReference type="Proteomes" id="UP001209746">
    <property type="component" value="Unassembled WGS sequence"/>
</dbReference>